<dbReference type="Proteomes" id="UP001056120">
    <property type="component" value="Linkage Group LG25"/>
</dbReference>
<evidence type="ECO:0000313" key="2">
    <source>
        <dbReference type="Proteomes" id="UP001056120"/>
    </source>
</evidence>
<reference evidence="1 2" key="2">
    <citation type="journal article" date="2022" name="Mol. Ecol. Resour.">
        <title>The genomes of chicory, endive, great burdock and yacon provide insights into Asteraceae paleo-polyploidization history and plant inulin production.</title>
        <authorList>
            <person name="Fan W."/>
            <person name="Wang S."/>
            <person name="Wang H."/>
            <person name="Wang A."/>
            <person name="Jiang F."/>
            <person name="Liu H."/>
            <person name="Zhao H."/>
            <person name="Xu D."/>
            <person name="Zhang Y."/>
        </authorList>
    </citation>
    <scope>NUCLEOTIDE SEQUENCE [LARGE SCALE GENOMIC DNA]</scope>
    <source>
        <strain evidence="2">cv. Yunnan</strain>
        <tissue evidence="1">Leaves</tissue>
    </source>
</reference>
<sequence length="226" mass="25629">MAPDDGDGDGETVTTELRLWRSPPFENIRFLCLRLAAIFFSRVSLKHRPKFSSTPLVDGEDEDWIKSAMKLKNLLQNWKADDDDCEIGDLNAYLRKVQLSTTENGSFEDGSFKSRSSLSKCVISGKVFRLCYVSKLLRRISKSTSKIFINSLSYMRISGKKSVIRKSTNTKHPILQAGILNVLHLPTGKNKGGHGNSYTQRLRTTVLNQEETSSIQTSRKRMRFSF</sequence>
<proteinExistence type="predicted"/>
<gene>
    <name evidence="1" type="ORF">L1987_74773</name>
</gene>
<organism evidence="1 2">
    <name type="scientific">Smallanthus sonchifolius</name>
    <dbReference type="NCBI Taxonomy" id="185202"/>
    <lineage>
        <taxon>Eukaryota</taxon>
        <taxon>Viridiplantae</taxon>
        <taxon>Streptophyta</taxon>
        <taxon>Embryophyta</taxon>
        <taxon>Tracheophyta</taxon>
        <taxon>Spermatophyta</taxon>
        <taxon>Magnoliopsida</taxon>
        <taxon>eudicotyledons</taxon>
        <taxon>Gunneridae</taxon>
        <taxon>Pentapetalae</taxon>
        <taxon>asterids</taxon>
        <taxon>campanulids</taxon>
        <taxon>Asterales</taxon>
        <taxon>Asteraceae</taxon>
        <taxon>Asteroideae</taxon>
        <taxon>Heliantheae alliance</taxon>
        <taxon>Millerieae</taxon>
        <taxon>Smallanthus</taxon>
    </lineage>
</organism>
<protein>
    <submittedName>
        <fullName evidence="1">Uncharacterized protein</fullName>
    </submittedName>
</protein>
<keyword evidence="2" id="KW-1185">Reference proteome</keyword>
<comment type="caution">
    <text evidence="1">The sequence shown here is derived from an EMBL/GenBank/DDBJ whole genome shotgun (WGS) entry which is preliminary data.</text>
</comment>
<dbReference type="EMBL" id="CM042042">
    <property type="protein sequence ID" value="KAI3704549.1"/>
    <property type="molecule type" value="Genomic_DNA"/>
</dbReference>
<accession>A0ACB9A2W9</accession>
<evidence type="ECO:0000313" key="1">
    <source>
        <dbReference type="EMBL" id="KAI3704549.1"/>
    </source>
</evidence>
<reference evidence="2" key="1">
    <citation type="journal article" date="2022" name="Mol. Ecol. Resour.">
        <title>The genomes of chicory, endive, great burdock and yacon provide insights into Asteraceae palaeo-polyploidization history and plant inulin production.</title>
        <authorList>
            <person name="Fan W."/>
            <person name="Wang S."/>
            <person name="Wang H."/>
            <person name="Wang A."/>
            <person name="Jiang F."/>
            <person name="Liu H."/>
            <person name="Zhao H."/>
            <person name="Xu D."/>
            <person name="Zhang Y."/>
        </authorList>
    </citation>
    <scope>NUCLEOTIDE SEQUENCE [LARGE SCALE GENOMIC DNA]</scope>
    <source>
        <strain evidence="2">cv. Yunnan</strain>
    </source>
</reference>
<name>A0ACB9A2W9_9ASTR</name>